<dbReference type="Proteomes" id="UP000271624">
    <property type="component" value="Unassembled WGS sequence"/>
</dbReference>
<reference evidence="1" key="2">
    <citation type="journal article" date="2019" name="Genome Biol. Evol.">
        <title>Day and night: Metabolic profiles and evolutionary relationships of six axenic non-marine cyanobacteria.</title>
        <authorList>
            <person name="Will S.E."/>
            <person name="Henke P."/>
            <person name="Boedeker C."/>
            <person name="Huang S."/>
            <person name="Brinkmann H."/>
            <person name="Rohde M."/>
            <person name="Jarek M."/>
            <person name="Friedl T."/>
            <person name="Seufert S."/>
            <person name="Schumacher M."/>
            <person name="Overmann J."/>
            <person name="Neumann-Schaal M."/>
            <person name="Petersen J."/>
        </authorList>
    </citation>
    <scope>NUCLEOTIDE SEQUENCE [LARGE SCALE GENOMIC DNA]</scope>
    <source>
        <strain evidence="1">PCC 7102</strain>
    </source>
</reference>
<dbReference type="EMBL" id="RSCL01000001">
    <property type="protein sequence ID" value="RUT09831.1"/>
    <property type="molecule type" value="Genomic_DNA"/>
</dbReference>
<reference evidence="1" key="1">
    <citation type="submission" date="2018-12" db="EMBL/GenBank/DDBJ databases">
        <authorList>
            <person name="Will S."/>
            <person name="Neumann-Schaal M."/>
            <person name="Henke P."/>
        </authorList>
    </citation>
    <scope>NUCLEOTIDE SEQUENCE</scope>
    <source>
        <strain evidence="1">PCC 7102</strain>
    </source>
</reference>
<proteinExistence type="predicted"/>
<evidence type="ECO:0000313" key="1">
    <source>
        <dbReference type="EMBL" id="RUT09831.1"/>
    </source>
</evidence>
<comment type="caution">
    <text evidence="1">The sequence shown here is derived from an EMBL/GenBank/DDBJ whole genome shotgun (WGS) entry which is preliminary data.</text>
</comment>
<organism evidence="1 2">
    <name type="scientific">Dulcicalothrix desertica PCC 7102</name>
    <dbReference type="NCBI Taxonomy" id="232991"/>
    <lineage>
        <taxon>Bacteria</taxon>
        <taxon>Bacillati</taxon>
        <taxon>Cyanobacteriota</taxon>
        <taxon>Cyanophyceae</taxon>
        <taxon>Nostocales</taxon>
        <taxon>Calotrichaceae</taxon>
        <taxon>Dulcicalothrix</taxon>
    </lineage>
</organism>
<gene>
    <name evidence="1" type="ORF">DSM106972_003260</name>
</gene>
<evidence type="ECO:0000313" key="2">
    <source>
        <dbReference type="Proteomes" id="UP000271624"/>
    </source>
</evidence>
<dbReference type="AlphaFoldDB" id="A0A3S1DH17"/>
<protein>
    <recommendedName>
        <fullName evidence="3">Transposase</fullName>
    </recommendedName>
</protein>
<keyword evidence="2" id="KW-1185">Reference proteome</keyword>
<evidence type="ECO:0008006" key="3">
    <source>
        <dbReference type="Google" id="ProtNLM"/>
    </source>
</evidence>
<accession>A0A3S1DH17</accession>
<sequence length="95" mass="10499">MDNAESYTSKASFIDNDFIPVHGNKPVDWIPSGKRVKRGLYISQNGIAINADINGSYNILKKAFPKAFGIGDREVLVTPRKVNLEGYAPTMVIPF</sequence>
<name>A0A3S1DH17_9CYAN</name>
<dbReference type="OrthoDB" id="442799at2"/>
<dbReference type="RefSeq" id="WP_127078205.1">
    <property type="nucleotide sequence ID" value="NZ_RSCL01000001.1"/>
</dbReference>